<dbReference type="AlphaFoldDB" id="A0A6A4HIP6"/>
<dbReference type="Gene3D" id="2.60.120.10">
    <property type="entry name" value="Jelly Rolls"/>
    <property type="match status" value="1"/>
</dbReference>
<dbReference type="InterPro" id="IPR011051">
    <property type="entry name" value="RmlC_Cupin_sf"/>
</dbReference>
<dbReference type="InterPro" id="IPR004313">
    <property type="entry name" value="ARD"/>
</dbReference>
<keyword evidence="3" id="KW-1185">Reference proteome</keyword>
<proteinExistence type="predicted"/>
<evidence type="ECO:0000313" key="3">
    <source>
        <dbReference type="Proteomes" id="UP000799118"/>
    </source>
</evidence>
<organism evidence="2 3">
    <name type="scientific">Gymnopus androsaceus JB14</name>
    <dbReference type="NCBI Taxonomy" id="1447944"/>
    <lineage>
        <taxon>Eukaryota</taxon>
        <taxon>Fungi</taxon>
        <taxon>Dikarya</taxon>
        <taxon>Basidiomycota</taxon>
        <taxon>Agaricomycotina</taxon>
        <taxon>Agaricomycetes</taxon>
        <taxon>Agaricomycetidae</taxon>
        <taxon>Agaricales</taxon>
        <taxon>Marasmiineae</taxon>
        <taxon>Omphalotaceae</taxon>
        <taxon>Gymnopus</taxon>
    </lineage>
</organism>
<sequence>MSIRAFYHNSPPGENPLPQDSRAVPPETLQALGWQIRMLAGDDIETQGAAIAQKFGQTKITDMIHILASETIQNAVSVEEKARETAKLQKYKDYYTATTDITLICIDGEAYYDIEDPYENMWIRVILSKGVLMYAPGGAHTRVAFKGAEGHLDVLLCYNKDLSSSDINWVIGKDTENHPARLRYLRSIGK</sequence>
<dbReference type="InterPro" id="IPR014710">
    <property type="entry name" value="RmlC-like_jellyroll"/>
</dbReference>
<feature type="region of interest" description="Disordered" evidence="1">
    <location>
        <begin position="1"/>
        <end position="24"/>
    </location>
</feature>
<protein>
    <submittedName>
        <fullName evidence="2">Uncharacterized protein</fullName>
    </submittedName>
</protein>
<dbReference type="Proteomes" id="UP000799118">
    <property type="component" value="Unassembled WGS sequence"/>
</dbReference>
<gene>
    <name evidence="2" type="ORF">BT96DRAFT_921927</name>
</gene>
<dbReference type="Pfam" id="PF03079">
    <property type="entry name" value="ARD"/>
    <property type="match status" value="1"/>
</dbReference>
<reference evidence="2" key="1">
    <citation type="journal article" date="2019" name="Environ. Microbiol.">
        <title>Fungal ecological strategies reflected in gene transcription - a case study of two litter decomposers.</title>
        <authorList>
            <person name="Barbi F."/>
            <person name="Kohler A."/>
            <person name="Barry K."/>
            <person name="Baskaran P."/>
            <person name="Daum C."/>
            <person name="Fauchery L."/>
            <person name="Ihrmark K."/>
            <person name="Kuo A."/>
            <person name="LaButti K."/>
            <person name="Lipzen A."/>
            <person name="Morin E."/>
            <person name="Grigoriev I.V."/>
            <person name="Henrissat B."/>
            <person name="Lindahl B."/>
            <person name="Martin F."/>
        </authorList>
    </citation>
    <scope>NUCLEOTIDE SEQUENCE</scope>
    <source>
        <strain evidence="2">JB14</strain>
    </source>
</reference>
<evidence type="ECO:0000313" key="2">
    <source>
        <dbReference type="EMBL" id="KAE9396765.1"/>
    </source>
</evidence>
<dbReference type="SUPFAM" id="SSF51182">
    <property type="entry name" value="RmlC-like cupins"/>
    <property type="match status" value="1"/>
</dbReference>
<dbReference type="GO" id="GO:0010309">
    <property type="term" value="F:acireductone dioxygenase [iron(II)-requiring] activity"/>
    <property type="evidence" value="ECO:0007669"/>
    <property type="project" value="InterPro"/>
</dbReference>
<accession>A0A6A4HIP6</accession>
<dbReference type="EMBL" id="ML769508">
    <property type="protein sequence ID" value="KAE9396765.1"/>
    <property type="molecule type" value="Genomic_DNA"/>
</dbReference>
<dbReference type="OrthoDB" id="2819189at2759"/>
<name>A0A6A4HIP6_9AGAR</name>
<evidence type="ECO:0000256" key="1">
    <source>
        <dbReference type="SAM" id="MobiDB-lite"/>
    </source>
</evidence>